<dbReference type="SUPFAM" id="SSF51735">
    <property type="entry name" value="NAD(P)-binding Rossmann-fold domains"/>
    <property type="match status" value="1"/>
</dbReference>
<organism evidence="3 4">
    <name type="scientific">Dysosmobacter welbionis</name>
    <dbReference type="NCBI Taxonomy" id="2093857"/>
    <lineage>
        <taxon>Bacteria</taxon>
        <taxon>Bacillati</taxon>
        <taxon>Bacillota</taxon>
        <taxon>Clostridia</taxon>
        <taxon>Eubacteriales</taxon>
        <taxon>Oscillospiraceae</taxon>
        <taxon>Dysosmobacter</taxon>
    </lineage>
</organism>
<evidence type="ECO:0000259" key="2">
    <source>
        <dbReference type="Pfam" id="PF01370"/>
    </source>
</evidence>
<dbReference type="InterPro" id="IPR001509">
    <property type="entry name" value="Epimerase_deHydtase"/>
</dbReference>
<dbReference type="GO" id="GO:0006567">
    <property type="term" value="P:L-threonine catabolic process"/>
    <property type="evidence" value="ECO:0007669"/>
    <property type="project" value="TreeGrafter"/>
</dbReference>
<sequence>MLSKKIIFLTGATGTMGEEGLKQILSRSDRFNLRVLVRPSAKNKAFMSRYEHDAALEIVWGDLCCYDDILRCVTGADYVLHVGAFVSPEADKLPQRSLEVNLGSTMNIIRAIKAQPDPDAIKLVYIGTVAETGCRLPPIHWGRCGDPIKGSAFDYYAVSKIAAERAVIESGLKHWVSLRQTGIMPSKESAAREPIIFHQPPQNLLEWVTSIESGLLLANVCEDWVPEKFWRGIYNIGGGESFRLNYIQYFDDMLKPFGFGFKDVFEPRWFARFNFHGQWYTDSDALNDILRFRVMTYQQYIAGAWQAMETMIANGDAAALPTKERMKAMHEQIAHQEMGTLWMLEEGHDDWVRAFFGSRAAALAQPKSWDEVEFPEPSRTPVYLNHGYDESKPLEQLGLNDMKEAAEFRGGACLDYTAGDFYRPVRWRCAFGHEFEASPNLILKGGHWCPECERNAWNYGAVAARSPFFNQVWAPLHDISESFSIPKKVNDLGYQGK</sequence>
<dbReference type="AlphaFoldDB" id="A0A4D7AXI1"/>
<keyword evidence="4" id="KW-1185">Reference proteome</keyword>
<evidence type="ECO:0000256" key="1">
    <source>
        <dbReference type="ARBA" id="ARBA00007637"/>
    </source>
</evidence>
<dbReference type="GeneID" id="89523310"/>
<feature type="domain" description="NAD-dependent epimerase/dehydratase" evidence="2">
    <location>
        <begin position="7"/>
        <end position="174"/>
    </location>
</feature>
<dbReference type="Gene3D" id="3.40.50.720">
    <property type="entry name" value="NAD(P)-binding Rossmann-like Domain"/>
    <property type="match status" value="1"/>
</dbReference>
<dbReference type="EMBL" id="CP034413">
    <property type="protein sequence ID" value="QCI58252.1"/>
    <property type="molecule type" value="Genomic_DNA"/>
</dbReference>
<dbReference type="KEGG" id="obj:EIO64_02590"/>
<accession>A0A4D7AXI1</accession>
<protein>
    <submittedName>
        <fullName evidence="3">NAD-dependent epimerase/dehydratase family protein</fullName>
    </submittedName>
</protein>
<reference evidence="4" key="1">
    <citation type="submission" date="2018-12" db="EMBL/GenBank/DDBJ databases">
        <title>Dusodibacter welbiota gen. nov., sp. nov., isolated from human faeces and emended description of the Oscillibacter genus.</title>
        <authorList>
            <person name="Le Roy T."/>
            <person name="Van der Smissen P."/>
            <person name="Delzenne N."/>
            <person name="Muccioli G."/>
            <person name="Collet J.F."/>
            <person name="Cani P.D."/>
        </authorList>
    </citation>
    <scope>NUCLEOTIDE SEQUENCE [LARGE SCALE GENOMIC DNA]</scope>
    <source>
        <strain evidence="4">J115</strain>
    </source>
</reference>
<dbReference type="PANTHER" id="PTHR42687">
    <property type="entry name" value="L-THREONINE 3-DEHYDROGENASE"/>
    <property type="match status" value="1"/>
</dbReference>
<dbReference type="InterPro" id="IPR036291">
    <property type="entry name" value="NAD(P)-bd_dom_sf"/>
</dbReference>
<evidence type="ECO:0000313" key="3">
    <source>
        <dbReference type="EMBL" id="QCI58252.1"/>
    </source>
</evidence>
<dbReference type="Proteomes" id="UP000298642">
    <property type="component" value="Chromosome"/>
</dbReference>
<dbReference type="PANTHER" id="PTHR42687:SF1">
    <property type="entry name" value="L-THREONINE 3-DEHYDROGENASE, MITOCHONDRIAL"/>
    <property type="match status" value="1"/>
</dbReference>
<proteinExistence type="inferred from homology"/>
<name>A0A4D7AXI1_9FIRM</name>
<gene>
    <name evidence="3" type="ORF">EIO64_02590</name>
</gene>
<evidence type="ECO:0000313" key="4">
    <source>
        <dbReference type="Proteomes" id="UP000298642"/>
    </source>
</evidence>
<dbReference type="GO" id="GO:0008743">
    <property type="term" value="F:L-threonine 3-dehydrogenase activity"/>
    <property type="evidence" value="ECO:0007669"/>
    <property type="project" value="TreeGrafter"/>
</dbReference>
<comment type="similarity">
    <text evidence="1">Belongs to the NAD(P)-dependent epimerase/dehydratase family.</text>
</comment>
<dbReference type="InterPro" id="IPR051225">
    <property type="entry name" value="NAD(P)_epim/dehydratase"/>
</dbReference>
<dbReference type="RefSeq" id="WP_119311175.1">
    <property type="nucleotide sequence ID" value="NZ_CP034413.3"/>
</dbReference>
<dbReference type="Pfam" id="PF01370">
    <property type="entry name" value="Epimerase"/>
    <property type="match status" value="1"/>
</dbReference>